<dbReference type="EC" id="2.7.11.1" evidence="10"/>
<evidence type="ECO:0000256" key="6">
    <source>
        <dbReference type="ARBA" id="ARBA00022840"/>
    </source>
</evidence>
<evidence type="ECO:0000256" key="1">
    <source>
        <dbReference type="ARBA" id="ARBA00005560"/>
    </source>
</evidence>
<organism evidence="13 14">
    <name type="scientific">Paratrimastix pyriformis</name>
    <dbReference type="NCBI Taxonomy" id="342808"/>
    <lineage>
        <taxon>Eukaryota</taxon>
        <taxon>Metamonada</taxon>
        <taxon>Preaxostyla</taxon>
        <taxon>Paratrimastigidae</taxon>
        <taxon>Paratrimastix</taxon>
    </lineage>
</organism>
<dbReference type="InterPro" id="IPR000719">
    <property type="entry name" value="Prot_kinase_dom"/>
</dbReference>
<name>A0ABQ8USN2_9EUKA</name>
<evidence type="ECO:0000256" key="2">
    <source>
        <dbReference type="ARBA" id="ARBA00022527"/>
    </source>
</evidence>
<dbReference type="InterPro" id="IPR000814">
    <property type="entry name" value="TBP"/>
</dbReference>
<dbReference type="Proteomes" id="UP001141327">
    <property type="component" value="Unassembled WGS sequence"/>
</dbReference>
<evidence type="ECO:0000256" key="7">
    <source>
        <dbReference type="ARBA" id="ARBA00023125"/>
    </source>
</evidence>
<keyword evidence="5 10" id="KW-0418">Kinase</keyword>
<keyword evidence="2 10" id="KW-0723">Serine/threonine-protein kinase</keyword>
<comment type="catalytic activity">
    <reaction evidence="10">
        <text>L-seryl-[protein] + ATP = O-phospho-L-seryl-[protein] + ADP + H(+)</text>
        <dbReference type="Rhea" id="RHEA:17989"/>
        <dbReference type="Rhea" id="RHEA-COMP:9863"/>
        <dbReference type="Rhea" id="RHEA-COMP:11604"/>
        <dbReference type="ChEBI" id="CHEBI:15378"/>
        <dbReference type="ChEBI" id="CHEBI:29999"/>
        <dbReference type="ChEBI" id="CHEBI:30616"/>
        <dbReference type="ChEBI" id="CHEBI:83421"/>
        <dbReference type="ChEBI" id="CHEBI:456216"/>
        <dbReference type="EC" id="2.7.11.1"/>
    </reaction>
</comment>
<dbReference type="PANTHER" id="PTHR24350">
    <property type="entry name" value="SERINE/THREONINE-PROTEIN KINASE IAL-RELATED"/>
    <property type="match status" value="1"/>
</dbReference>
<dbReference type="SMART" id="SM00220">
    <property type="entry name" value="S_TKc"/>
    <property type="match status" value="1"/>
</dbReference>
<dbReference type="InterPro" id="IPR011009">
    <property type="entry name" value="Kinase-like_dom_sf"/>
</dbReference>
<accession>A0ABQ8USN2</accession>
<dbReference type="SUPFAM" id="SSF56112">
    <property type="entry name" value="Protein kinase-like (PK-like)"/>
    <property type="match status" value="1"/>
</dbReference>
<evidence type="ECO:0000313" key="13">
    <source>
        <dbReference type="EMBL" id="KAJ4461451.1"/>
    </source>
</evidence>
<keyword evidence="8" id="KW-0804">Transcription</keyword>
<dbReference type="Gene3D" id="3.30.310.10">
    <property type="entry name" value="TATA-Binding Protein"/>
    <property type="match status" value="2"/>
</dbReference>
<dbReference type="PRINTS" id="PR00686">
    <property type="entry name" value="TIFACTORIID"/>
</dbReference>
<dbReference type="PROSITE" id="PS00108">
    <property type="entry name" value="PROTEIN_KINASE_ST"/>
    <property type="match status" value="1"/>
</dbReference>
<keyword evidence="4 9" id="KW-0547">Nucleotide-binding</keyword>
<dbReference type="SUPFAM" id="SSF55945">
    <property type="entry name" value="TATA-box binding protein-like"/>
    <property type="match status" value="2"/>
</dbReference>
<comment type="similarity">
    <text evidence="1">Belongs to the TBP family.</text>
</comment>
<dbReference type="Pfam" id="PF00069">
    <property type="entry name" value="Pkinase"/>
    <property type="match status" value="1"/>
</dbReference>
<evidence type="ECO:0000256" key="5">
    <source>
        <dbReference type="ARBA" id="ARBA00022777"/>
    </source>
</evidence>
<gene>
    <name evidence="13" type="ORF">PAPYR_2020</name>
</gene>
<evidence type="ECO:0000256" key="9">
    <source>
        <dbReference type="PROSITE-ProRule" id="PRU10141"/>
    </source>
</evidence>
<sequence>MHLRSHPQPPEQPSDSTAKDRTLICGGRQCKERSGSECLIRPIHYKQSRRSNWDAKFEKERSTTSCGREENRTAAPVQRWTLNDFEIGRPLGKGKYGNVYIAREKASHYIVALKVLLKKQLEKEGCQTQLKREVEIQAHLRSVRRHPNILRFCGWFWDAKRIYLILEFAPGGEMYKMLQKLGRFTETASAEYTVQLTRALIYMHNKNVIHRDIKPENILLGYNNTLKISDFGWSVHSPNHTRRLTLCGTPDYLPPEMLNEQPHNATVDNWALGVLIYEFLHGEPPFFDQSRERTYARIKRVNMSFPDHFSPEARDLISKLLVLHPGQRMPLEAVLRHPWILKYGTRMLAQQPTAAPPPRAFIASSLASLAPAPLAALATVAGPATAAADDRSPPATATSSAATSPAGSSSGSEVDTPPRPQPPQRVVQQLVPLTAELAGMRLTFSGTALPEIAAFTPPVKEMEGCGEGENFECGGAGEKRARTETEIGPTDPEPSGIIPRITNVVSAADVGCHLDLRQLANASWNVEFIPQKRCYLTLKLRRPSVTANIYNSGHIVVTGATTEEDALRALDIVGEKIKLAGFPTLGVQNSRICNVVGVCSVGFPVLIDQLGRKPGFSREAEIRTGVKFDMVDPKAAITIQATGSVTIMGAESIDRLYKAFDLIYPSLVEHRRPGS</sequence>
<evidence type="ECO:0000256" key="10">
    <source>
        <dbReference type="RuleBase" id="RU367134"/>
    </source>
</evidence>
<evidence type="ECO:0000259" key="12">
    <source>
        <dbReference type="PROSITE" id="PS50011"/>
    </source>
</evidence>
<protein>
    <recommendedName>
        <fullName evidence="10">Aurora kinase</fullName>
        <ecNumber evidence="10">2.7.11.1</ecNumber>
    </recommendedName>
</protein>
<evidence type="ECO:0000256" key="4">
    <source>
        <dbReference type="ARBA" id="ARBA00022741"/>
    </source>
</evidence>
<keyword evidence="14" id="KW-1185">Reference proteome</keyword>
<dbReference type="CDD" id="cd14007">
    <property type="entry name" value="STKc_Aurora"/>
    <property type="match status" value="1"/>
</dbReference>
<evidence type="ECO:0000256" key="3">
    <source>
        <dbReference type="ARBA" id="ARBA00022679"/>
    </source>
</evidence>
<dbReference type="GO" id="GO:0016301">
    <property type="term" value="F:kinase activity"/>
    <property type="evidence" value="ECO:0007669"/>
    <property type="project" value="UniProtKB-KW"/>
</dbReference>
<comment type="caution">
    <text evidence="13">The sequence shown here is derived from an EMBL/GenBank/DDBJ whole genome shotgun (WGS) entry which is preliminary data.</text>
</comment>
<feature type="domain" description="Protein kinase" evidence="12">
    <location>
        <begin position="85"/>
        <end position="340"/>
    </location>
</feature>
<dbReference type="InterPro" id="IPR017441">
    <property type="entry name" value="Protein_kinase_ATP_BS"/>
</dbReference>
<dbReference type="PROSITE" id="PS50011">
    <property type="entry name" value="PROTEIN_KINASE_DOM"/>
    <property type="match status" value="1"/>
</dbReference>
<reference evidence="13" key="1">
    <citation type="journal article" date="2022" name="bioRxiv">
        <title>Genomics of Preaxostyla Flagellates Illuminates Evolutionary Transitions and the Path Towards Mitochondrial Loss.</title>
        <authorList>
            <person name="Novak L.V.F."/>
            <person name="Treitli S.C."/>
            <person name="Pyrih J."/>
            <person name="Halakuc P."/>
            <person name="Pipaliya S.V."/>
            <person name="Vacek V."/>
            <person name="Brzon O."/>
            <person name="Soukal P."/>
            <person name="Eme L."/>
            <person name="Dacks J.B."/>
            <person name="Karnkowska A."/>
            <person name="Elias M."/>
            <person name="Hampl V."/>
        </authorList>
    </citation>
    <scope>NUCLEOTIDE SEQUENCE</scope>
    <source>
        <strain evidence="13">RCP-MX</strain>
    </source>
</reference>
<dbReference type="InterPro" id="IPR012295">
    <property type="entry name" value="TBP_dom_sf"/>
</dbReference>
<feature type="region of interest" description="Disordered" evidence="11">
    <location>
        <begin position="1"/>
        <end position="21"/>
    </location>
</feature>
<evidence type="ECO:0000256" key="8">
    <source>
        <dbReference type="ARBA" id="ARBA00023163"/>
    </source>
</evidence>
<comment type="similarity">
    <text evidence="10">Belongs to the protein kinase superfamily. Ser/Thr protein kinase family. Aurora subfamily.</text>
</comment>
<dbReference type="InterPro" id="IPR030616">
    <property type="entry name" value="Aur-like"/>
</dbReference>
<dbReference type="InterPro" id="IPR008271">
    <property type="entry name" value="Ser/Thr_kinase_AS"/>
</dbReference>
<keyword evidence="3 10" id="KW-0808">Transferase</keyword>
<keyword evidence="7" id="KW-0238">DNA-binding</keyword>
<feature type="binding site" evidence="9">
    <location>
        <position position="114"/>
    </location>
    <ligand>
        <name>ATP</name>
        <dbReference type="ChEBI" id="CHEBI:30616"/>
    </ligand>
</feature>
<proteinExistence type="inferred from homology"/>
<dbReference type="PROSITE" id="PS00107">
    <property type="entry name" value="PROTEIN_KINASE_ATP"/>
    <property type="match status" value="1"/>
</dbReference>
<feature type="region of interest" description="Disordered" evidence="11">
    <location>
        <begin position="386"/>
        <end position="424"/>
    </location>
</feature>
<dbReference type="Gene3D" id="1.10.510.10">
    <property type="entry name" value="Transferase(Phosphotransferase) domain 1"/>
    <property type="match status" value="1"/>
</dbReference>
<evidence type="ECO:0000256" key="11">
    <source>
        <dbReference type="SAM" id="MobiDB-lite"/>
    </source>
</evidence>
<dbReference type="Pfam" id="PF00352">
    <property type="entry name" value="TBP"/>
    <property type="match status" value="2"/>
</dbReference>
<feature type="compositionally biased region" description="Low complexity" evidence="11">
    <location>
        <begin position="386"/>
        <end position="412"/>
    </location>
</feature>
<comment type="catalytic activity">
    <reaction evidence="10">
        <text>L-threonyl-[protein] + ATP = O-phospho-L-threonyl-[protein] + ADP + H(+)</text>
        <dbReference type="Rhea" id="RHEA:46608"/>
        <dbReference type="Rhea" id="RHEA-COMP:11060"/>
        <dbReference type="Rhea" id="RHEA-COMP:11605"/>
        <dbReference type="ChEBI" id="CHEBI:15378"/>
        <dbReference type="ChEBI" id="CHEBI:30013"/>
        <dbReference type="ChEBI" id="CHEBI:30616"/>
        <dbReference type="ChEBI" id="CHEBI:61977"/>
        <dbReference type="ChEBI" id="CHEBI:456216"/>
        <dbReference type="EC" id="2.7.11.1"/>
    </reaction>
</comment>
<evidence type="ECO:0000313" key="14">
    <source>
        <dbReference type="Proteomes" id="UP001141327"/>
    </source>
</evidence>
<keyword evidence="6 9" id="KW-0067">ATP-binding</keyword>
<dbReference type="Gene3D" id="3.30.200.20">
    <property type="entry name" value="Phosphorylase Kinase, domain 1"/>
    <property type="match status" value="1"/>
</dbReference>
<dbReference type="EMBL" id="JAPMOS010000007">
    <property type="protein sequence ID" value="KAJ4461451.1"/>
    <property type="molecule type" value="Genomic_DNA"/>
</dbReference>